<dbReference type="AlphaFoldDB" id="A0A653BPD6"/>
<protein>
    <recommendedName>
        <fullName evidence="10">G-protein coupled receptors family 1 profile domain-containing protein</fullName>
    </recommendedName>
</protein>
<dbReference type="Pfam" id="PF00001">
    <property type="entry name" value="7tm_1"/>
    <property type="match status" value="1"/>
</dbReference>
<feature type="transmembrane region" description="Helical" evidence="9">
    <location>
        <begin position="189"/>
        <end position="206"/>
    </location>
</feature>
<evidence type="ECO:0000256" key="4">
    <source>
        <dbReference type="ARBA" id="ARBA00022989"/>
    </source>
</evidence>
<evidence type="ECO:0000256" key="1">
    <source>
        <dbReference type="ARBA" id="ARBA00004141"/>
    </source>
</evidence>
<dbReference type="PANTHER" id="PTHR24238">
    <property type="entry name" value="G-PROTEIN COUPLED RECEPTOR"/>
    <property type="match status" value="1"/>
</dbReference>
<organism evidence="11 12">
    <name type="scientific">Callosobruchus maculatus</name>
    <name type="common">Southern cowpea weevil</name>
    <name type="synonym">Pulse bruchid</name>
    <dbReference type="NCBI Taxonomy" id="64391"/>
    <lineage>
        <taxon>Eukaryota</taxon>
        <taxon>Metazoa</taxon>
        <taxon>Ecdysozoa</taxon>
        <taxon>Arthropoda</taxon>
        <taxon>Hexapoda</taxon>
        <taxon>Insecta</taxon>
        <taxon>Pterygota</taxon>
        <taxon>Neoptera</taxon>
        <taxon>Endopterygota</taxon>
        <taxon>Coleoptera</taxon>
        <taxon>Polyphaga</taxon>
        <taxon>Cucujiformia</taxon>
        <taxon>Chrysomeloidea</taxon>
        <taxon>Chrysomelidae</taxon>
        <taxon>Bruchinae</taxon>
        <taxon>Bruchini</taxon>
        <taxon>Callosobruchus</taxon>
    </lineage>
</organism>
<evidence type="ECO:0000256" key="7">
    <source>
        <dbReference type="ARBA" id="ARBA00023170"/>
    </source>
</evidence>
<keyword evidence="5" id="KW-0297">G-protein coupled receptor</keyword>
<dbReference type="PROSITE" id="PS50262">
    <property type="entry name" value="G_PROTEIN_RECEP_F1_2"/>
    <property type="match status" value="1"/>
</dbReference>
<evidence type="ECO:0000256" key="3">
    <source>
        <dbReference type="ARBA" id="ARBA00022692"/>
    </source>
</evidence>
<dbReference type="InterPro" id="IPR017452">
    <property type="entry name" value="GPCR_Rhodpsn_7TM"/>
</dbReference>
<keyword evidence="7" id="KW-0675">Receptor</keyword>
<dbReference type="PRINTS" id="PR00237">
    <property type="entry name" value="GPCRRHODOPSN"/>
</dbReference>
<evidence type="ECO:0000259" key="10">
    <source>
        <dbReference type="PROSITE" id="PS50262"/>
    </source>
</evidence>
<evidence type="ECO:0000256" key="5">
    <source>
        <dbReference type="ARBA" id="ARBA00023040"/>
    </source>
</evidence>
<comment type="similarity">
    <text evidence="2">Belongs to the G-protein coupled receptor 1 family.</text>
</comment>
<keyword evidence="12" id="KW-1185">Reference proteome</keyword>
<gene>
    <name evidence="11" type="ORF">CALMAC_LOCUS2642</name>
</gene>
<keyword evidence="4 9" id="KW-1133">Transmembrane helix</keyword>
<evidence type="ECO:0000256" key="8">
    <source>
        <dbReference type="ARBA" id="ARBA00023224"/>
    </source>
</evidence>
<evidence type="ECO:0000313" key="11">
    <source>
        <dbReference type="EMBL" id="VEN37369.1"/>
    </source>
</evidence>
<feature type="transmembrane region" description="Helical" evidence="9">
    <location>
        <begin position="218"/>
        <end position="243"/>
    </location>
</feature>
<evidence type="ECO:0000256" key="2">
    <source>
        <dbReference type="ARBA" id="ARBA00010663"/>
    </source>
</evidence>
<dbReference type="InterPro" id="IPR000276">
    <property type="entry name" value="GPCR_Rhodpsn"/>
</dbReference>
<feature type="transmembrane region" description="Helical" evidence="9">
    <location>
        <begin position="106"/>
        <end position="133"/>
    </location>
</feature>
<dbReference type="SUPFAM" id="SSF81321">
    <property type="entry name" value="Family A G protein-coupled receptor-like"/>
    <property type="match status" value="1"/>
</dbReference>
<reference evidence="11 12" key="1">
    <citation type="submission" date="2019-01" db="EMBL/GenBank/DDBJ databases">
        <authorList>
            <person name="Sayadi A."/>
        </authorList>
    </citation>
    <scope>NUCLEOTIDE SEQUENCE [LARGE SCALE GENOMIC DNA]</scope>
</reference>
<feature type="transmembrane region" description="Helical" evidence="9">
    <location>
        <begin position="145"/>
        <end position="169"/>
    </location>
</feature>
<comment type="subcellular location">
    <subcellularLocation>
        <location evidence="1">Membrane</location>
        <topology evidence="1">Multi-pass membrane protein</topology>
    </subcellularLocation>
</comment>
<evidence type="ECO:0000313" key="12">
    <source>
        <dbReference type="Proteomes" id="UP000410492"/>
    </source>
</evidence>
<accession>A0A653BPD6</accession>
<keyword evidence="8" id="KW-0807">Transducer</keyword>
<keyword evidence="6 9" id="KW-0472">Membrane</keyword>
<dbReference type="EMBL" id="CAACVG010003269">
    <property type="protein sequence ID" value="VEN37369.1"/>
    <property type="molecule type" value="Genomic_DNA"/>
</dbReference>
<proteinExistence type="inferred from homology"/>
<evidence type="ECO:0000256" key="6">
    <source>
        <dbReference type="ARBA" id="ARBA00023136"/>
    </source>
</evidence>
<evidence type="ECO:0000256" key="9">
    <source>
        <dbReference type="SAM" id="Phobius"/>
    </source>
</evidence>
<dbReference type="GO" id="GO:0008188">
    <property type="term" value="F:neuropeptide receptor activity"/>
    <property type="evidence" value="ECO:0007669"/>
    <property type="project" value="TreeGrafter"/>
</dbReference>
<dbReference type="PANTHER" id="PTHR24238:SF69">
    <property type="entry name" value="G-PROTEIN COUPLED RECEPTOR 165"/>
    <property type="match status" value="1"/>
</dbReference>
<sequence>MPVRPPLIAQLLRQPANSSRLRASVSPGHLSSQLPLVGEQRRLNRPQRANFASRRQLPTQLTMDNSTEENDIPPHVWAILHELLLGVGDQTLDLREAHLKTSFAKIYPFVIFVYGLIVAIALLTNLYVFIHIVRLKLYNNCTYGFLLNNVISDIVKCIVVIPVSLYVLLVQNWVLGELLCSFLPMIQDIPMHTSTLTFVLLAWDRYRFVRDPLKPRLPGFVCAVGSWLTAICLVLPYPIYIIYIDLGKYSQLSTFQGVGICTVNLADDMKEYMRGMFLMM</sequence>
<dbReference type="OrthoDB" id="5975336at2759"/>
<name>A0A653BPD6_CALMS</name>
<dbReference type="Gene3D" id="1.20.1070.10">
    <property type="entry name" value="Rhodopsin 7-helix transmembrane proteins"/>
    <property type="match status" value="1"/>
</dbReference>
<feature type="domain" description="G-protein coupled receptors family 1 profile" evidence="10">
    <location>
        <begin position="124"/>
        <end position="280"/>
    </location>
</feature>
<keyword evidence="3 9" id="KW-0812">Transmembrane</keyword>
<dbReference type="GO" id="GO:0005886">
    <property type="term" value="C:plasma membrane"/>
    <property type="evidence" value="ECO:0007669"/>
    <property type="project" value="TreeGrafter"/>
</dbReference>
<dbReference type="Proteomes" id="UP000410492">
    <property type="component" value="Unassembled WGS sequence"/>
</dbReference>